<keyword evidence="2" id="KW-1185">Reference proteome</keyword>
<sequence length="353" mass="39781">MTRAEGCGGSGPAVKNPALARAMLRPKPPHLLAVALLGGLGTLLVLRQGLFPFPAPRVPRSPEGHHLAQVCEALTQERKVFVWDNHLRTSRNGSAPCGDYGTASHYLPRVLSAEEAAFPLAFSITLHKDFATFERVFRALYAPHNVYCVHVDEKAPARFKREVALLLECFPNAFVASRAEPVVYAGISRLQADLHCMKDLLRFSRRWKYLLNMCGQDFPLRTNREMVRHLKGFKGKNITPGILPPKHAVHRTKYVFKEHMTRGSSHMVNTETLKTPPPHNLTIYFGSAYVALTRPFVEFLFQDQRALDLLEWSKDTYSPDEHFWVTLNRIPVINHSTDSAGNSCRDNYEKVAG</sequence>
<gene>
    <name evidence="1" type="primary">GCNT2_2</name>
    <name evidence="1" type="ORF">K3G42_008788</name>
</gene>
<reference evidence="1" key="1">
    <citation type="submission" date="2021-08" db="EMBL/GenBank/DDBJ databases">
        <title>The first chromosome-level gecko genome reveals the dynamic sex chromosomes of Neotropical dwarf geckos (Sphaerodactylidae: Sphaerodactylus).</title>
        <authorList>
            <person name="Pinto B.J."/>
            <person name="Keating S.E."/>
            <person name="Gamble T."/>
        </authorList>
    </citation>
    <scope>NUCLEOTIDE SEQUENCE</scope>
    <source>
        <strain evidence="1">TG3544</strain>
    </source>
</reference>
<comment type="caution">
    <text evidence="1">The sequence shown here is derived from an EMBL/GenBank/DDBJ whole genome shotgun (WGS) entry which is preliminary data.</text>
</comment>
<evidence type="ECO:0000313" key="2">
    <source>
        <dbReference type="Proteomes" id="UP000827872"/>
    </source>
</evidence>
<proteinExistence type="predicted"/>
<protein>
    <submittedName>
        <fullName evidence="1">N-acetyllactosaminide beta-1,6-N-acetylglucosaminyl-transferase</fullName>
    </submittedName>
</protein>
<accession>A0ACB8FCM9</accession>
<dbReference type="EMBL" id="CM037622">
    <property type="protein sequence ID" value="KAH8003023.1"/>
    <property type="molecule type" value="Genomic_DNA"/>
</dbReference>
<organism evidence="1 2">
    <name type="scientific">Sphaerodactylus townsendi</name>
    <dbReference type="NCBI Taxonomy" id="933632"/>
    <lineage>
        <taxon>Eukaryota</taxon>
        <taxon>Metazoa</taxon>
        <taxon>Chordata</taxon>
        <taxon>Craniata</taxon>
        <taxon>Vertebrata</taxon>
        <taxon>Euteleostomi</taxon>
        <taxon>Lepidosauria</taxon>
        <taxon>Squamata</taxon>
        <taxon>Bifurcata</taxon>
        <taxon>Gekkota</taxon>
        <taxon>Sphaerodactylidae</taxon>
        <taxon>Sphaerodactylus</taxon>
    </lineage>
</organism>
<evidence type="ECO:0000313" key="1">
    <source>
        <dbReference type="EMBL" id="KAH8003023.1"/>
    </source>
</evidence>
<name>A0ACB8FCM9_9SAUR</name>
<dbReference type="Proteomes" id="UP000827872">
    <property type="component" value="Linkage Group LG09"/>
</dbReference>